<keyword evidence="1" id="KW-1133">Transmembrane helix</keyword>
<sequence>MTLVTAPFRLSHDMFVARSVTFVTAGWAAARSHSIKSGRGERFRMLMTSDSLPGFGQTKVPIARESVALMHIAKSDARWPEAILLTVALWLFVLLIFMPGIIQRHGDDIGAIALDSSTIPVSMLLAMPLFALFRATLTWKLGSRIAILLAGAALAAVVQISYDLLFQGWLAHNIAADWSNVLPRDFARAYESTFRYLLVFTVNIALFQLSFARRREFVQDRQLVDARSSAQQAQLMALRYQLNPHFLFNALNSISALIVTRRNEDAERMTDKLSSFLRNSLSADPTQLVPLEDELSLIEEYLDIEGVRFGERLDVNIECQPDAGAALVPGFLVQPLVENAIKHGVAPSRDPVHIQIDAKIEEGDLCITVENDTAPKSNEIKFGGAGVGLINVERRLQAVYGKRASLSAERIDDRYVARICIPEIQRTS</sequence>
<dbReference type="GO" id="GO:0000155">
    <property type="term" value="F:phosphorelay sensor kinase activity"/>
    <property type="evidence" value="ECO:0007669"/>
    <property type="project" value="InterPro"/>
</dbReference>
<feature type="transmembrane region" description="Helical" evidence="1">
    <location>
        <begin position="193"/>
        <end position="212"/>
    </location>
</feature>
<dbReference type="Pfam" id="PF06580">
    <property type="entry name" value="His_kinase"/>
    <property type="match status" value="1"/>
</dbReference>
<dbReference type="GO" id="GO:0016020">
    <property type="term" value="C:membrane"/>
    <property type="evidence" value="ECO:0007669"/>
    <property type="project" value="InterPro"/>
</dbReference>
<dbReference type="PANTHER" id="PTHR34220">
    <property type="entry name" value="SENSOR HISTIDINE KINASE YPDA"/>
    <property type="match status" value="1"/>
</dbReference>
<accession>A0A6J4U7R8</accession>
<dbReference type="InterPro" id="IPR010559">
    <property type="entry name" value="Sig_transdc_His_kin_internal"/>
</dbReference>
<feature type="transmembrane region" description="Helical" evidence="1">
    <location>
        <begin position="145"/>
        <end position="162"/>
    </location>
</feature>
<reference evidence="3" key="1">
    <citation type="submission" date="2020-02" db="EMBL/GenBank/DDBJ databases">
        <authorList>
            <person name="Meier V. D."/>
        </authorList>
    </citation>
    <scope>NUCLEOTIDE SEQUENCE</scope>
    <source>
        <strain evidence="3">AVDCRST_MAG91</strain>
    </source>
</reference>
<evidence type="ECO:0000313" key="3">
    <source>
        <dbReference type="EMBL" id="CAA9540783.1"/>
    </source>
</evidence>
<dbReference type="PANTHER" id="PTHR34220:SF7">
    <property type="entry name" value="SENSOR HISTIDINE KINASE YPDA"/>
    <property type="match status" value="1"/>
</dbReference>
<dbReference type="SUPFAM" id="SSF55874">
    <property type="entry name" value="ATPase domain of HSP90 chaperone/DNA topoisomerase II/histidine kinase"/>
    <property type="match status" value="1"/>
</dbReference>
<evidence type="ECO:0000259" key="2">
    <source>
        <dbReference type="Pfam" id="PF06580"/>
    </source>
</evidence>
<keyword evidence="1" id="KW-0812">Transmembrane</keyword>
<feature type="transmembrane region" description="Helical" evidence="1">
    <location>
        <begin position="109"/>
        <end position="133"/>
    </location>
</feature>
<keyword evidence="1" id="KW-0472">Membrane</keyword>
<dbReference type="InterPro" id="IPR036890">
    <property type="entry name" value="HATPase_C_sf"/>
</dbReference>
<proteinExistence type="predicted"/>
<dbReference type="Gene3D" id="3.30.565.10">
    <property type="entry name" value="Histidine kinase-like ATPase, C-terminal domain"/>
    <property type="match status" value="1"/>
</dbReference>
<name>A0A6J4U7R8_9SPHN</name>
<gene>
    <name evidence="3" type="ORF">AVDCRST_MAG91-3838</name>
</gene>
<dbReference type="InterPro" id="IPR050640">
    <property type="entry name" value="Bact_2-comp_sensor_kinase"/>
</dbReference>
<dbReference type="AlphaFoldDB" id="A0A6J4U7R8"/>
<evidence type="ECO:0000256" key="1">
    <source>
        <dbReference type="SAM" id="Phobius"/>
    </source>
</evidence>
<protein>
    <recommendedName>
        <fullName evidence="2">Signal transduction histidine kinase internal region domain-containing protein</fullName>
    </recommendedName>
</protein>
<dbReference type="EMBL" id="CADCVX010000675">
    <property type="protein sequence ID" value="CAA9540783.1"/>
    <property type="molecule type" value="Genomic_DNA"/>
</dbReference>
<feature type="domain" description="Signal transduction histidine kinase internal region" evidence="2">
    <location>
        <begin position="233"/>
        <end position="313"/>
    </location>
</feature>
<feature type="transmembrane region" description="Helical" evidence="1">
    <location>
        <begin position="82"/>
        <end position="103"/>
    </location>
</feature>
<organism evidence="3">
    <name type="scientific">uncultured Sphingomonadaceae bacterium</name>
    <dbReference type="NCBI Taxonomy" id="169976"/>
    <lineage>
        <taxon>Bacteria</taxon>
        <taxon>Pseudomonadati</taxon>
        <taxon>Pseudomonadota</taxon>
        <taxon>Alphaproteobacteria</taxon>
        <taxon>Sphingomonadales</taxon>
        <taxon>Sphingomonadaceae</taxon>
        <taxon>environmental samples</taxon>
    </lineage>
</organism>